<dbReference type="OrthoDB" id="117774at2"/>
<evidence type="ECO:0000313" key="4">
    <source>
        <dbReference type="Proteomes" id="UP000199470"/>
    </source>
</evidence>
<organism evidence="3 4">
    <name type="scientific">Rugamonas rubra</name>
    <dbReference type="NCBI Taxonomy" id="758825"/>
    <lineage>
        <taxon>Bacteria</taxon>
        <taxon>Pseudomonadati</taxon>
        <taxon>Pseudomonadota</taxon>
        <taxon>Betaproteobacteria</taxon>
        <taxon>Burkholderiales</taxon>
        <taxon>Oxalobacteraceae</taxon>
        <taxon>Telluria group</taxon>
        <taxon>Rugamonas</taxon>
    </lineage>
</organism>
<evidence type="ECO:0000256" key="1">
    <source>
        <dbReference type="ARBA" id="ARBA00023115"/>
    </source>
</evidence>
<dbReference type="Gene3D" id="3.40.50.150">
    <property type="entry name" value="Vaccinia Virus protein VP39"/>
    <property type="match status" value="1"/>
</dbReference>
<dbReference type="PANTHER" id="PTHR43317:SF1">
    <property type="entry name" value="THERMOSPERMINE SYNTHASE ACAULIS5"/>
    <property type="match status" value="1"/>
</dbReference>
<dbReference type="Proteomes" id="UP000199470">
    <property type="component" value="Unassembled WGS sequence"/>
</dbReference>
<accession>A0A1I4U536</accession>
<proteinExistence type="predicted"/>
<dbReference type="RefSeq" id="WP_093390875.1">
    <property type="nucleotide sequence ID" value="NZ_FOTW01000037.1"/>
</dbReference>
<protein>
    <submittedName>
        <fullName evidence="3">Spermidine synthase</fullName>
    </submittedName>
</protein>
<feature type="compositionally biased region" description="Low complexity" evidence="2">
    <location>
        <begin position="1"/>
        <end position="17"/>
    </location>
</feature>
<gene>
    <name evidence="3" type="ORF">SAMN02982985_05492</name>
</gene>
<dbReference type="InterPro" id="IPR029063">
    <property type="entry name" value="SAM-dependent_MTases_sf"/>
</dbReference>
<dbReference type="PANTHER" id="PTHR43317">
    <property type="entry name" value="THERMOSPERMINE SYNTHASE ACAULIS5"/>
    <property type="match status" value="1"/>
</dbReference>
<dbReference type="GO" id="GO:0006596">
    <property type="term" value="P:polyamine biosynthetic process"/>
    <property type="evidence" value="ECO:0007669"/>
    <property type="project" value="UniProtKB-KW"/>
</dbReference>
<dbReference type="STRING" id="758825.SAMN02982985_05492"/>
<dbReference type="SUPFAM" id="SSF53335">
    <property type="entry name" value="S-adenosyl-L-methionine-dependent methyltransferases"/>
    <property type="match status" value="1"/>
</dbReference>
<feature type="region of interest" description="Disordered" evidence="2">
    <location>
        <begin position="1"/>
        <end position="30"/>
    </location>
</feature>
<evidence type="ECO:0000256" key="2">
    <source>
        <dbReference type="SAM" id="MobiDB-lite"/>
    </source>
</evidence>
<keyword evidence="1" id="KW-0620">Polyamine biosynthesis</keyword>
<reference evidence="3 4" key="1">
    <citation type="submission" date="2016-10" db="EMBL/GenBank/DDBJ databases">
        <authorList>
            <person name="de Groot N.N."/>
        </authorList>
    </citation>
    <scope>NUCLEOTIDE SEQUENCE [LARGE SCALE GENOMIC DNA]</scope>
    <source>
        <strain evidence="3 4">ATCC 43154</strain>
    </source>
</reference>
<evidence type="ECO:0000313" key="3">
    <source>
        <dbReference type="EMBL" id="SFM84035.1"/>
    </source>
</evidence>
<keyword evidence="4" id="KW-1185">Reference proteome</keyword>
<dbReference type="AlphaFoldDB" id="A0A1I4U536"/>
<sequence length="265" mass="29628">MSKKTASPTAAAPASAARYDQPGHPPATTTQFQGVRFLHLGTSWVQGAMRLSKPDAIELEYVQMMMMWLLFQERPRHVVQLGLGSAALTKFCYHRLAEARVTAVELNPNVIAICRAQFGLPPDDERLAVREMDAMDFVLDPANHGTVDVLQVDLYDEEARGPVLDSPEFYQACHDCLSADGIMTTNVFGDFPNYDKNLQAMEQVFDAVVWLPEVHDANIVVIAFKRSPLLDFSLLYERAGAIKTRFNLPAKSWVNGLKGWMLDQQ</sequence>
<dbReference type="EMBL" id="FOTW01000037">
    <property type="protein sequence ID" value="SFM84035.1"/>
    <property type="molecule type" value="Genomic_DNA"/>
</dbReference>
<dbReference type="Pfam" id="PF01564">
    <property type="entry name" value="Spermine_synth"/>
    <property type="match status" value="1"/>
</dbReference>
<name>A0A1I4U536_9BURK</name>